<evidence type="ECO:0000313" key="2">
    <source>
        <dbReference type="Proteomes" id="UP000310541"/>
    </source>
</evidence>
<gene>
    <name evidence="1" type="ORF">FBF83_05430</name>
</gene>
<dbReference type="InterPro" id="IPR009881">
    <property type="entry name" value="DUF1433"/>
</dbReference>
<dbReference type="Pfam" id="PF07252">
    <property type="entry name" value="DUF1433"/>
    <property type="match status" value="1"/>
</dbReference>
<dbReference type="Proteomes" id="UP000310541">
    <property type="component" value="Unassembled WGS sequence"/>
</dbReference>
<dbReference type="OrthoDB" id="2704796at2"/>
<organism evidence="1 2">
    <name type="scientific">Guptibacillus hwajinpoensis</name>
    <dbReference type="NCBI Taxonomy" id="208199"/>
    <lineage>
        <taxon>Bacteria</taxon>
        <taxon>Bacillati</taxon>
        <taxon>Bacillota</taxon>
        <taxon>Bacilli</taxon>
        <taxon>Bacillales</taxon>
        <taxon>Guptibacillaceae</taxon>
        <taxon>Guptibacillus</taxon>
    </lineage>
</organism>
<dbReference type="Gene3D" id="3.10.450.130">
    <property type="entry name" value="folded 79 residue fragment of lin0334 like domains"/>
    <property type="match status" value="1"/>
</dbReference>
<evidence type="ECO:0000313" key="1">
    <source>
        <dbReference type="EMBL" id="TKD72235.1"/>
    </source>
</evidence>
<reference evidence="1 2" key="1">
    <citation type="submission" date="2019-04" db="EMBL/GenBank/DDBJ databases">
        <title>Genome sequence of Bacillus hwajinpoensis strain Y2.</title>
        <authorList>
            <person name="Fair J.L."/>
            <person name="Maclea K.S."/>
        </authorList>
    </citation>
    <scope>NUCLEOTIDE SEQUENCE [LARGE SCALE GENOMIC DNA]</scope>
    <source>
        <strain evidence="1 2">Y2</strain>
    </source>
</reference>
<name>A0A4U1MNH0_9BACL</name>
<accession>A0A4U1MNH0</accession>
<sequence length="132" mass="14902">MSVKRKFARNVLRKERILLRRWLISLALLLILLVGCGVNSPGENDDETISKAKDTAESYLIHNYSDIHQVEFDEDSSNPMGGVMVSGIVNGNEKANFSIDIEVENNFYVGSIGKGEEFPERKKECIEQTCDY</sequence>
<dbReference type="AlphaFoldDB" id="A0A4U1MNH0"/>
<dbReference type="EMBL" id="SWFM01000001">
    <property type="protein sequence ID" value="TKD72235.1"/>
    <property type="molecule type" value="Genomic_DNA"/>
</dbReference>
<comment type="caution">
    <text evidence="1">The sequence shown here is derived from an EMBL/GenBank/DDBJ whole genome shotgun (WGS) entry which is preliminary data.</text>
</comment>
<proteinExistence type="predicted"/>
<protein>
    <submittedName>
        <fullName evidence="1">DUF1433 domain-containing protein</fullName>
    </submittedName>
</protein>